<keyword evidence="2" id="KW-1185">Reference proteome</keyword>
<dbReference type="InterPro" id="IPR002816">
    <property type="entry name" value="TraB/PrgY/GumN_fam"/>
</dbReference>
<proteinExistence type="predicted"/>
<dbReference type="PANTHER" id="PTHR21530:SF7">
    <property type="entry name" value="TRAB DOMAIN-CONTAINING PROTEIN"/>
    <property type="match status" value="1"/>
</dbReference>
<dbReference type="OrthoDB" id="48306at2759"/>
<organism evidence="1 2">
    <name type="scientific">Nesidiocoris tenuis</name>
    <dbReference type="NCBI Taxonomy" id="355587"/>
    <lineage>
        <taxon>Eukaryota</taxon>
        <taxon>Metazoa</taxon>
        <taxon>Ecdysozoa</taxon>
        <taxon>Arthropoda</taxon>
        <taxon>Hexapoda</taxon>
        <taxon>Insecta</taxon>
        <taxon>Pterygota</taxon>
        <taxon>Neoptera</taxon>
        <taxon>Paraneoptera</taxon>
        <taxon>Hemiptera</taxon>
        <taxon>Heteroptera</taxon>
        <taxon>Panheteroptera</taxon>
        <taxon>Cimicomorpha</taxon>
        <taxon>Miridae</taxon>
        <taxon>Dicyphina</taxon>
        <taxon>Nesidiocoris</taxon>
    </lineage>
</organism>
<reference evidence="1 2" key="1">
    <citation type="submission" date="2020-02" db="EMBL/GenBank/DDBJ databases">
        <authorList>
            <person name="Ferguson B K."/>
        </authorList>
    </citation>
    <scope>NUCLEOTIDE SEQUENCE [LARGE SCALE GENOMIC DNA]</scope>
</reference>
<dbReference type="CDD" id="cd14726">
    <property type="entry name" value="TraB_PrgY-like"/>
    <property type="match status" value="1"/>
</dbReference>
<evidence type="ECO:0008006" key="3">
    <source>
        <dbReference type="Google" id="ProtNLM"/>
    </source>
</evidence>
<gene>
    <name evidence="1" type="ORF">NTEN_LOCUS2803</name>
</gene>
<evidence type="ECO:0000313" key="1">
    <source>
        <dbReference type="EMBL" id="CAA9996229.1"/>
    </source>
</evidence>
<protein>
    <recommendedName>
        <fullName evidence="3">TraB domain-containing protein</fullName>
    </recommendedName>
</protein>
<dbReference type="Pfam" id="PF01963">
    <property type="entry name" value="TraB_PrgY_gumN"/>
    <property type="match status" value="1"/>
</dbReference>
<name>A0A6H5G1J5_9HEMI</name>
<dbReference type="PANTHER" id="PTHR21530">
    <property type="entry name" value="PHEROMONE SHUTDOWN PROTEIN"/>
    <property type="match status" value="1"/>
</dbReference>
<dbReference type="Proteomes" id="UP000479000">
    <property type="component" value="Unassembled WGS sequence"/>
</dbReference>
<dbReference type="AlphaFoldDB" id="A0A6H5G1J5"/>
<sequence length="335" mass="38234">MRKQFGDETEMSPMESHSPRLQNSLFKNFFLIEILLHCFQTTFYLVPIEEFDASLPDTVALLRGPSGSKLYLVGTAHFSRESHDDVSKVIQTVKPHIVVVELCRSRAMILSMDENAIEEDVKNLSFAKMKNIMKEEGTLQGMLTIMLLHVSAKLTRDLGMAPGGEFRRAFKELVKTQPCIFHFGDRPIQITIQRALHVLTWWKRLRLTYSLIFNSPKISPEEVEKCKQKDVLESLFKDMETNFPELGKVFIEERDTYLTYSLQSACNFSMPTGGSFDEFTRFSYNFVSFSSNLYSIILLLSEPTVAVGVVGIAHMPGIKNMWGKIEEEQIPPILA</sequence>
<accession>A0A6H5G1J5</accession>
<dbReference type="InterPro" id="IPR046345">
    <property type="entry name" value="TraB_PrgY-like"/>
</dbReference>
<dbReference type="EMBL" id="CADCXU010004476">
    <property type="protein sequence ID" value="CAA9996229.1"/>
    <property type="molecule type" value="Genomic_DNA"/>
</dbReference>
<evidence type="ECO:0000313" key="2">
    <source>
        <dbReference type="Proteomes" id="UP000479000"/>
    </source>
</evidence>